<dbReference type="OrthoDB" id="9803495at2"/>
<keyword evidence="2" id="KW-0813">Transport</keyword>
<proteinExistence type="inferred from homology"/>
<dbReference type="Pfam" id="PF02632">
    <property type="entry name" value="BioY"/>
    <property type="match status" value="1"/>
</dbReference>
<keyword evidence="5" id="KW-1185">Reference proteome</keyword>
<dbReference type="STRING" id="1246637.MTBBW1_1290018"/>
<dbReference type="PANTHER" id="PTHR34295:SF1">
    <property type="entry name" value="BIOTIN TRANSPORTER BIOY"/>
    <property type="match status" value="1"/>
</dbReference>
<dbReference type="AlphaFoldDB" id="A0A1W1H700"/>
<keyword evidence="2 3" id="KW-0472">Membrane</keyword>
<feature type="transmembrane region" description="Helical" evidence="3">
    <location>
        <begin position="12"/>
        <end position="30"/>
    </location>
</feature>
<reference evidence="4 5" key="1">
    <citation type="submission" date="2017-03" db="EMBL/GenBank/DDBJ databases">
        <authorList>
            <person name="Afonso C.L."/>
            <person name="Miller P.J."/>
            <person name="Scott M.A."/>
            <person name="Spackman E."/>
            <person name="Goraichik I."/>
            <person name="Dimitrov K.M."/>
            <person name="Suarez D.L."/>
            <person name="Swayne D.E."/>
        </authorList>
    </citation>
    <scope>NUCLEOTIDE SEQUENCE [LARGE SCALE GENOMIC DNA]</scope>
    <source>
        <strain evidence="4">PRJEB14757</strain>
    </source>
</reference>
<keyword evidence="3" id="KW-0812">Transmembrane</keyword>
<evidence type="ECO:0000256" key="3">
    <source>
        <dbReference type="SAM" id="Phobius"/>
    </source>
</evidence>
<feature type="transmembrane region" description="Helical" evidence="3">
    <location>
        <begin position="88"/>
        <end position="106"/>
    </location>
</feature>
<evidence type="ECO:0000313" key="4">
    <source>
        <dbReference type="EMBL" id="SLM28237.1"/>
    </source>
</evidence>
<name>A0A1W1H700_9BACT</name>
<dbReference type="PANTHER" id="PTHR34295">
    <property type="entry name" value="BIOTIN TRANSPORTER BIOY"/>
    <property type="match status" value="1"/>
</dbReference>
<evidence type="ECO:0000313" key="5">
    <source>
        <dbReference type="Proteomes" id="UP000191931"/>
    </source>
</evidence>
<comment type="subcellular location">
    <subcellularLocation>
        <location evidence="2">Cell membrane</location>
        <topology evidence="2">Multi-pass membrane protein</topology>
    </subcellularLocation>
</comment>
<protein>
    <recommendedName>
        <fullName evidence="2">Biotin transporter</fullName>
    </recommendedName>
</protein>
<dbReference type="InterPro" id="IPR003784">
    <property type="entry name" value="BioY"/>
</dbReference>
<organism evidence="4 5">
    <name type="scientific">Desulfamplus magnetovallimortis</name>
    <dbReference type="NCBI Taxonomy" id="1246637"/>
    <lineage>
        <taxon>Bacteria</taxon>
        <taxon>Pseudomonadati</taxon>
        <taxon>Thermodesulfobacteriota</taxon>
        <taxon>Desulfobacteria</taxon>
        <taxon>Desulfobacterales</taxon>
        <taxon>Desulfobacteraceae</taxon>
        <taxon>Desulfamplus</taxon>
    </lineage>
</organism>
<dbReference type="PIRSF" id="PIRSF016661">
    <property type="entry name" value="BioY"/>
    <property type="match status" value="1"/>
</dbReference>
<gene>
    <name evidence="4" type="ORF">MTBBW1_1290018</name>
</gene>
<keyword evidence="3" id="KW-1133">Transmembrane helix</keyword>
<dbReference type="GO" id="GO:0005886">
    <property type="term" value="C:plasma membrane"/>
    <property type="evidence" value="ECO:0007669"/>
    <property type="project" value="UniProtKB-SubCell"/>
</dbReference>
<feature type="transmembrane region" description="Helical" evidence="3">
    <location>
        <begin position="118"/>
        <end position="137"/>
    </location>
</feature>
<dbReference type="Proteomes" id="UP000191931">
    <property type="component" value="Unassembled WGS sequence"/>
</dbReference>
<accession>A0A1W1H700</accession>
<dbReference type="GO" id="GO:0015225">
    <property type="term" value="F:biotin transmembrane transporter activity"/>
    <property type="evidence" value="ECO:0007669"/>
    <property type="project" value="UniProtKB-UniRule"/>
</dbReference>
<sequence length="190" mass="19877">MKENKATSIKMTVYASLFASLMAAGAYIAIPVGPVPIVLQNMFVLMAGLLLGTRWGAAAVLLYLFMGACGLPVFAGGTGGIGRLFGPTGGYLLGYIPAVLTAGFIAKIPGNRLPFYKNILAMTAGSLVVYAAGVPWLKFVTGMGWTKAAAAGMIPFLPGDLLKIFAGSYIIHRISPMFNMSSLKSSTQES</sequence>
<dbReference type="Gene3D" id="1.10.1760.20">
    <property type="match status" value="1"/>
</dbReference>
<evidence type="ECO:0000256" key="1">
    <source>
        <dbReference type="ARBA" id="ARBA00010692"/>
    </source>
</evidence>
<feature type="transmembrane region" description="Helical" evidence="3">
    <location>
        <begin position="60"/>
        <end position="82"/>
    </location>
</feature>
<feature type="transmembrane region" description="Helical" evidence="3">
    <location>
        <begin position="149"/>
        <end position="171"/>
    </location>
</feature>
<dbReference type="EMBL" id="FWEV01000034">
    <property type="protein sequence ID" value="SLM28237.1"/>
    <property type="molecule type" value="Genomic_DNA"/>
</dbReference>
<comment type="similarity">
    <text evidence="1 2">Belongs to the BioY family.</text>
</comment>
<evidence type="ECO:0000256" key="2">
    <source>
        <dbReference type="PIRNR" id="PIRNR016661"/>
    </source>
</evidence>
<dbReference type="RefSeq" id="WP_080804610.1">
    <property type="nucleotide sequence ID" value="NZ_LT828547.1"/>
</dbReference>
<keyword evidence="2" id="KW-1003">Cell membrane</keyword>